<evidence type="ECO:0000313" key="1">
    <source>
        <dbReference type="EMBL" id="AFD28191.1"/>
    </source>
</evidence>
<dbReference type="SUPFAM" id="SSF46785">
    <property type="entry name" value="Winged helix' DNA-binding domain"/>
    <property type="match status" value="1"/>
</dbReference>
<name>H8H3U4_DEIGI</name>
<dbReference type="Proteomes" id="UP000007575">
    <property type="component" value="Plasmid P5"/>
</dbReference>
<evidence type="ECO:0000313" key="2">
    <source>
        <dbReference type="Proteomes" id="UP000007575"/>
    </source>
</evidence>
<dbReference type="HOGENOM" id="CLU_2315637_0_0_0"/>
<dbReference type="AlphaFoldDB" id="H8H3U4"/>
<proteinExistence type="predicted"/>
<organism evidence="1 2">
    <name type="scientific">Deinococcus gobiensis (strain DSM 21396 / JCM 16679 / CGMCC 1.7299 / I-0)</name>
    <dbReference type="NCBI Taxonomy" id="745776"/>
    <lineage>
        <taxon>Bacteria</taxon>
        <taxon>Thermotogati</taxon>
        <taxon>Deinococcota</taxon>
        <taxon>Deinococci</taxon>
        <taxon>Deinococcales</taxon>
        <taxon>Deinococcaceae</taxon>
        <taxon>Deinococcus</taxon>
    </lineage>
</organism>
<dbReference type="RefSeq" id="WP_014695833.1">
    <property type="nucleotide sequence ID" value="NC_017806.1"/>
</dbReference>
<keyword evidence="2" id="KW-1185">Reference proteome</keyword>
<sequence length="99" mass="10961">MNLALPVHRVGELPHLVLRMACAAPQSRAELAGRVRQRHGLQASANAVRKATTKLCRAGLLRAAERVGRAWRYVLTALGEQVLDDLDIELWCRVNQVAI</sequence>
<geneLocation type="plasmid" evidence="1 2">
    <name>P5</name>
</geneLocation>
<keyword evidence="1" id="KW-0614">Plasmid</keyword>
<protein>
    <submittedName>
        <fullName evidence="1">Uncharacterized protein</fullName>
    </submittedName>
</protein>
<dbReference type="PATRIC" id="fig|745776.4.peg.4062"/>
<gene>
    <name evidence="1" type="ordered locus">DGo_PE0047</name>
</gene>
<dbReference type="EMBL" id="CP002196">
    <property type="protein sequence ID" value="AFD28191.1"/>
    <property type="molecule type" value="Genomic_DNA"/>
</dbReference>
<dbReference type="KEGG" id="dgo:DGo_PE0047"/>
<accession>H8H3U4</accession>
<dbReference type="InterPro" id="IPR036390">
    <property type="entry name" value="WH_DNA-bd_sf"/>
</dbReference>
<dbReference type="InterPro" id="IPR036388">
    <property type="entry name" value="WH-like_DNA-bd_sf"/>
</dbReference>
<reference evidence="1 2" key="1">
    <citation type="journal article" date="2012" name="PLoS ONE">
        <title>Genome sequence and transcriptome analysis of the radioresistant bacterium Deinococcus gobiensis: insights into the extreme environmental adaptations.</title>
        <authorList>
            <person name="Yuan M."/>
            <person name="Chen M."/>
            <person name="Zhang W."/>
            <person name="Lu W."/>
            <person name="Wang J."/>
            <person name="Yang M."/>
            <person name="Zhao P."/>
            <person name="Tang R."/>
            <person name="Li X."/>
            <person name="Hao Y."/>
            <person name="Zhou Z."/>
            <person name="Zhan Y."/>
            <person name="Yu H."/>
            <person name="Teng C."/>
            <person name="Yan Y."/>
            <person name="Ping S."/>
            <person name="Wang Y."/>
            <person name="Lin M."/>
        </authorList>
    </citation>
    <scope>NUCLEOTIDE SEQUENCE [LARGE SCALE GENOMIC DNA]</scope>
    <source>
        <strain evidence="2">DSM 21396 / JCM 16679 / CGMCC 1.7299 / I-0</strain>
        <plasmid evidence="1">P5</plasmid>
    </source>
</reference>
<dbReference type="Gene3D" id="1.10.10.10">
    <property type="entry name" value="Winged helix-like DNA-binding domain superfamily/Winged helix DNA-binding domain"/>
    <property type="match status" value="1"/>
</dbReference>